<dbReference type="RefSeq" id="WP_203838448.1">
    <property type="nucleotide sequence ID" value="NZ_BAAATW010000001.1"/>
</dbReference>
<evidence type="ECO:0000256" key="1">
    <source>
        <dbReference type="SAM" id="MobiDB-lite"/>
    </source>
</evidence>
<evidence type="ECO:0000313" key="4">
    <source>
        <dbReference type="Proteomes" id="UP000680865"/>
    </source>
</evidence>
<comment type="caution">
    <text evidence="3">The sequence shown here is derived from an EMBL/GenBank/DDBJ whole genome shotgun (WGS) entry which is preliminary data.</text>
</comment>
<gene>
    <name evidence="3" type="ORF">Aco04nite_62090</name>
</gene>
<sequence>MTPSGSIALQLALSVVMVIFTSYVAGRVHQWYRHGFERDVAYREGYDQASQTLFQLAVRTHPALPTGTEPALRGHPALPPSPEVENHVRSVAPTRHRNDPPTAAARAGSAEFDHIRLMRQ</sequence>
<keyword evidence="4" id="KW-1185">Reference proteome</keyword>
<protein>
    <submittedName>
        <fullName evidence="3">Uncharacterized protein</fullName>
    </submittedName>
</protein>
<organism evidence="3 4">
    <name type="scientific">Winogradskya consettensis</name>
    <dbReference type="NCBI Taxonomy" id="113560"/>
    <lineage>
        <taxon>Bacteria</taxon>
        <taxon>Bacillati</taxon>
        <taxon>Actinomycetota</taxon>
        <taxon>Actinomycetes</taxon>
        <taxon>Micromonosporales</taxon>
        <taxon>Micromonosporaceae</taxon>
        <taxon>Winogradskya</taxon>
    </lineage>
</organism>
<feature type="transmembrane region" description="Helical" evidence="2">
    <location>
        <begin position="6"/>
        <end position="26"/>
    </location>
</feature>
<dbReference type="Proteomes" id="UP000680865">
    <property type="component" value="Unassembled WGS sequence"/>
</dbReference>
<keyword evidence="2" id="KW-1133">Transmembrane helix</keyword>
<evidence type="ECO:0000256" key="2">
    <source>
        <dbReference type="SAM" id="Phobius"/>
    </source>
</evidence>
<dbReference type="EMBL" id="BOQP01000035">
    <property type="protein sequence ID" value="GIM78762.1"/>
    <property type="molecule type" value="Genomic_DNA"/>
</dbReference>
<reference evidence="3" key="1">
    <citation type="submission" date="2021-03" db="EMBL/GenBank/DDBJ databases">
        <title>Whole genome shotgun sequence of Actinoplanes consettensis NBRC 14913.</title>
        <authorList>
            <person name="Komaki H."/>
            <person name="Tamura T."/>
        </authorList>
    </citation>
    <scope>NUCLEOTIDE SEQUENCE</scope>
    <source>
        <strain evidence="3">NBRC 14913</strain>
    </source>
</reference>
<evidence type="ECO:0000313" key="3">
    <source>
        <dbReference type="EMBL" id="GIM78762.1"/>
    </source>
</evidence>
<dbReference type="AlphaFoldDB" id="A0A919VWV9"/>
<keyword evidence="2" id="KW-0472">Membrane</keyword>
<proteinExistence type="predicted"/>
<feature type="region of interest" description="Disordered" evidence="1">
    <location>
        <begin position="64"/>
        <end position="112"/>
    </location>
</feature>
<keyword evidence="2" id="KW-0812">Transmembrane</keyword>
<accession>A0A919VWV9</accession>
<name>A0A919VWV9_9ACTN</name>